<proteinExistence type="predicted"/>
<dbReference type="Proteomes" id="UP001456513">
    <property type="component" value="Unassembled WGS sequence"/>
</dbReference>
<dbReference type="InterPro" id="IPR011335">
    <property type="entry name" value="Restrct_endonuc-II-like"/>
</dbReference>
<evidence type="ECO:0000313" key="2">
    <source>
        <dbReference type="EMBL" id="MEK8073537.1"/>
    </source>
</evidence>
<evidence type="ECO:0000259" key="1">
    <source>
        <dbReference type="Pfam" id="PF13338"/>
    </source>
</evidence>
<dbReference type="RefSeq" id="WP_341442481.1">
    <property type="nucleotide sequence ID" value="NZ_JBBPCN010000001.1"/>
</dbReference>
<sequence length="289" mass="32775">MDMLDHWLSQHDGVITRAQAAICGLSGDAVDRLVRRGTWQTIHRGVYFVADRPFTADARIRCAVWGAGTNAVLSGEAAAFWHRVISEAPSIIEVTTPRKGRSRAEGCRLRRRDIHSKDIVERRGMRVTSLDLTVLEASIGKAHIMDRALQRHTNLEGLRQADARNPGRAGASEAKRLLKVAAHGARSEGERLLIGEFRSRDIRGWVANFRWGGYELEIAFAAEMVAIEIDGWAYHSDHDAFQRDRSRQNDITPNWTILRYTWFDLTERMDHVIAEIISTVDRIRCSQPR</sequence>
<protein>
    <submittedName>
        <fullName evidence="2">Type IV toxin-antitoxin system AbiEi family antitoxin domain-containing protein</fullName>
    </submittedName>
</protein>
<dbReference type="EMBL" id="JBBPCN010000001">
    <property type="protein sequence ID" value="MEK8073537.1"/>
    <property type="molecule type" value="Genomic_DNA"/>
</dbReference>
<comment type="caution">
    <text evidence="2">The sequence shown here is derived from an EMBL/GenBank/DDBJ whole genome shotgun (WGS) entry which is preliminary data.</text>
</comment>
<evidence type="ECO:0000313" key="3">
    <source>
        <dbReference type="Proteomes" id="UP001456513"/>
    </source>
</evidence>
<gene>
    <name evidence="2" type="ORF">AABD04_22070</name>
</gene>
<feature type="domain" description="AbiEi antitoxin N-terminal" evidence="1">
    <location>
        <begin position="3"/>
        <end position="47"/>
    </location>
</feature>
<accession>A0ABU9D1Q2</accession>
<dbReference type="Gene3D" id="3.40.960.10">
    <property type="entry name" value="VSR Endonuclease"/>
    <property type="match status" value="1"/>
</dbReference>
<name>A0ABU9D1Q2_9NOCA</name>
<dbReference type="Pfam" id="PF13338">
    <property type="entry name" value="AbiEi_4"/>
    <property type="match status" value="1"/>
</dbReference>
<dbReference type="InterPro" id="IPR025159">
    <property type="entry name" value="AbiEi_N"/>
</dbReference>
<reference evidence="2 3" key="1">
    <citation type="submission" date="2024-03" db="EMBL/GenBank/DDBJ databases">
        <title>Rhodococcus navarretei sp. nov. and Pseudarthrobacter quantumdoti sp. nov., two new species with the ability to biosynthesize Quantum Dots isolated from soil samples at Union Glacier, Antarctica.</title>
        <authorList>
            <person name="Vargas M."/>
        </authorList>
    </citation>
    <scope>NUCLEOTIDE SEQUENCE [LARGE SCALE GENOMIC DNA]</scope>
    <source>
        <strain evidence="2 3">EXRC-4A-4</strain>
    </source>
</reference>
<keyword evidence="3" id="KW-1185">Reference proteome</keyword>
<organism evidence="2 3">
    <name type="scientific">Rhodococcus navarretei</name>
    <dbReference type="NCBI Taxonomy" id="3128981"/>
    <lineage>
        <taxon>Bacteria</taxon>
        <taxon>Bacillati</taxon>
        <taxon>Actinomycetota</taxon>
        <taxon>Actinomycetes</taxon>
        <taxon>Mycobacteriales</taxon>
        <taxon>Nocardiaceae</taxon>
        <taxon>Rhodococcus</taxon>
    </lineage>
</organism>
<dbReference type="SUPFAM" id="SSF52980">
    <property type="entry name" value="Restriction endonuclease-like"/>
    <property type="match status" value="1"/>
</dbReference>